<protein>
    <submittedName>
        <fullName evidence="2">Transporter substrate-binding domain-containing protein</fullName>
    </submittedName>
</protein>
<evidence type="ECO:0000313" key="2">
    <source>
        <dbReference type="EMBL" id="MDC7715672.1"/>
    </source>
</evidence>
<feature type="signal peptide" evidence="1">
    <location>
        <begin position="1"/>
        <end position="20"/>
    </location>
</feature>
<dbReference type="Gene3D" id="3.40.190.10">
    <property type="entry name" value="Periplasmic binding protein-like II"/>
    <property type="match status" value="2"/>
</dbReference>
<keyword evidence="1" id="KW-0732">Signal</keyword>
<dbReference type="SUPFAM" id="SSF53850">
    <property type="entry name" value="Periplasmic binding protein-like II"/>
    <property type="match status" value="1"/>
</dbReference>
<organism evidence="2 3">
    <name type="scientific">Vogesella aquatica</name>
    <dbReference type="NCBI Taxonomy" id="2984206"/>
    <lineage>
        <taxon>Bacteria</taxon>
        <taxon>Pseudomonadati</taxon>
        <taxon>Pseudomonadota</taxon>
        <taxon>Betaproteobacteria</taxon>
        <taxon>Neisseriales</taxon>
        <taxon>Chromobacteriaceae</taxon>
        <taxon>Vogesella</taxon>
    </lineage>
</organism>
<evidence type="ECO:0000256" key="1">
    <source>
        <dbReference type="SAM" id="SignalP"/>
    </source>
</evidence>
<dbReference type="EMBL" id="JAQQLF010000001">
    <property type="protein sequence ID" value="MDC7715672.1"/>
    <property type="molecule type" value="Genomic_DNA"/>
</dbReference>
<proteinExistence type="predicted"/>
<feature type="chain" id="PRO_5046587718" evidence="1">
    <location>
        <begin position="21"/>
        <end position="251"/>
    </location>
</feature>
<dbReference type="RefSeq" id="WP_272750169.1">
    <property type="nucleotide sequence ID" value="NZ_JAQQLF010000001.1"/>
</dbReference>
<evidence type="ECO:0000313" key="3">
    <source>
        <dbReference type="Proteomes" id="UP001219956"/>
    </source>
</evidence>
<keyword evidence="3" id="KW-1185">Reference proteome</keyword>
<name>A0ABT5ISY0_9NEIS</name>
<sequence>MSALFCRPGWLLLAASTAQAAPPLHIGVAESDAAPIVVLNAQRQLESSLSKDLGLALAQALGSNARFSVLSRNRIEPALEQSMVDVVCNANPAWFGNAARLGWTQDFYPQIERVVTLTSHLRSVHGSQDLTAQRVGVIRGYHYPALVRLWQNNSATRVDHPQLDSGLKALQMGMIDAVVSSELELAAWVKRNPQAGQQLRMQPWVVSMMQTRCAVAPASRYSVAQLNQAITLLEKQGKTKRILQSYRWKTG</sequence>
<dbReference type="PANTHER" id="PTHR35936:SF6">
    <property type="entry name" value="AMINO ACID ABC TRANSPORTER SUBSTRATE-BINDING PAAT FAMILY PROTEIN"/>
    <property type="match status" value="1"/>
</dbReference>
<gene>
    <name evidence="2" type="ORF">PQU95_00370</name>
</gene>
<reference evidence="2 3" key="1">
    <citation type="submission" date="2023-01" db="EMBL/GenBank/DDBJ databases">
        <title>Novel species of the genus Vogesella isolated from rivers.</title>
        <authorList>
            <person name="Lu H."/>
        </authorList>
    </citation>
    <scope>NUCLEOTIDE SEQUENCE [LARGE SCALE GENOMIC DNA]</scope>
    <source>
        <strain evidence="2 3">DC21W</strain>
    </source>
</reference>
<comment type="caution">
    <text evidence="2">The sequence shown here is derived from an EMBL/GenBank/DDBJ whole genome shotgun (WGS) entry which is preliminary data.</text>
</comment>
<dbReference type="Proteomes" id="UP001219956">
    <property type="component" value="Unassembled WGS sequence"/>
</dbReference>
<accession>A0ABT5ISY0</accession>
<dbReference type="PANTHER" id="PTHR35936">
    <property type="entry name" value="MEMBRANE-BOUND LYTIC MUREIN TRANSGLYCOSYLASE F"/>
    <property type="match status" value="1"/>
</dbReference>